<dbReference type="InterPro" id="IPR027417">
    <property type="entry name" value="P-loop_NTPase"/>
</dbReference>
<keyword evidence="1" id="KW-0813">Transport</keyword>
<evidence type="ECO:0000313" key="8">
    <source>
        <dbReference type="Proteomes" id="UP000032232"/>
    </source>
</evidence>
<evidence type="ECO:0000259" key="6">
    <source>
        <dbReference type="Pfam" id="PF18269"/>
    </source>
</evidence>
<dbReference type="RefSeq" id="WP_043920854.1">
    <property type="nucleotide sequence ID" value="NZ_FZPF01000001.1"/>
</dbReference>
<dbReference type="PANTHER" id="PTHR15184">
    <property type="entry name" value="ATP SYNTHASE"/>
    <property type="match status" value="1"/>
</dbReference>
<dbReference type="Gene3D" id="3.40.50.12240">
    <property type="match status" value="1"/>
</dbReference>
<evidence type="ECO:0000313" key="7">
    <source>
        <dbReference type="EMBL" id="KIT14304.1"/>
    </source>
</evidence>
<feature type="domain" description="T3SS EscN ATPase C-terminal" evidence="6">
    <location>
        <begin position="360"/>
        <end position="415"/>
    </location>
</feature>
<dbReference type="PATRIC" id="fig|935700.4.peg.4224"/>
<dbReference type="GO" id="GO:0016787">
    <property type="term" value="F:hydrolase activity"/>
    <property type="evidence" value="ECO:0007669"/>
    <property type="project" value="UniProtKB-KW"/>
</dbReference>
<keyword evidence="4" id="KW-1278">Translocase</keyword>
<name>A0A0D1E9I6_9RHOB</name>
<dbReference type="EMBL" id="JYFE01000081">
    <property type="protein sequence ID" value="KIT14304.1"/>
    <property type="molecule type" value="Genomic_DNA"/>
</dbReference>
<sequence length="429" mass="44781">MTDNPLEALSARIAPLQASRPLGHVTALRAGHIEIAGLSRHVSLGDEVRCRGGTLAEVVAIHGERIDAVPCGDLSGHEVGALVEVSGDPTISPCDTWLGRIVDPFGNAIDGRGVASGPPLPIRHPPPEAGTRRGFGDRLATGYVALDTLLPIVEGQRMGIFAGSGVGKSRLLGDLAQTADADVVVVALIGERGREVAGFARDVLGEAGMGRTIIVAATSDRPANVRRRTLPAALTVAERFRAKGARVLFLCDSLTRHAEAFRDLNAASDDRGGGVPRGLVSELAGLIERAGPGGPRQTAITALFTVLVAGSDMEEPVADTARGLLDGHIILSRDIAERGQYPAIDALASVSRALPGAATKDENAVISKCRLTLELFRKNELMVSSGLYEKGGDPALDSAIQQTPAIQKALTDRTGSIEESFAILRKALG</sequence>
<evidence type="ECO:0000256" key="2">
    <source>
        <dbReference type="ARBA" id="ARBA00022741"/>
    </source>
</evidence>
<dbReference type="Pfam" id="PF00006">
    <property type="entry name" value="ATP-synt_ab"/>
    <property type="match status" value="1"/>
</dbReference>
<dbReference type="GO" id="GO:0046933">
    <property type="term" value="F:proton-transporting ATP synthase activity, rotational mechanism"/>
    <property type="evidence" value="ECO:0007669"/>
    <property type="project" value="TreeGrafter"/>
</dbReference>
<feature type="domain" description="ATPase F1/V1/A1 complex alpha/beta subunit nucleotide-binding" evidence="5">
    <location>
        <begin position="142"/>
        <end position="351"/>
    </location>
</feature>
<dbReference type="Pfam" id="PF18269">
    <property type="entry name" value="T3SS_ATPase_C"/>
    <property type="match status" value="1"/>
</dbReference>
<dbReference type="InterPro" id="IPR050053">
    <property type="entry name" value="ATPase_alpha/beta_chains"/>
</dbReference>
<accession>A0A0D1E9I6</accession>
<dbReference type="InterPro" id="IPR020003">
    <property type="entry name" value="ATPase_a/bsu_AS"/>
</dbReference>
<dbReference type="STRING" id="935700.jaqu_40980"/>
<proteinExistence type="predicted"/>
<reference evidence="7 8" key="1">
    <citation type="submission" date="2015-02" db="EMBL/GenBank/DDBJ databases">
        <title>Genome Sequence of Jannaschia aquimarina DSM28248, a member of the Roseobacter clade.</title>
        <authorList>
            <person name="Voget S."/>
            <person name="Daniel R."/>
        </authorList>
    </citation>
    <scope>NUCLEOTIDE SEQUENCE [LARGE SCALE GENOMIC DNA]</scope>
    <source>
        <strain evidence="7 8">GSW-M26</strain>
    </source>
</reference>
<dbReference type="InterPro" id="IPR000194">
    <property type="entry name" value="ATPase_F1/V1/A1_a/bsu_nucl-bd"/>
</dbReference>
<dbReference type="PROSITE" id="PS00152">
    <property type="entry name" value="ATPASE_ALPHA_BETA"/>
    <property type="match status" value="1"/>
</dbReference>
<dbReference type="GO" id="GO:0005524">
    <property type="term" value="F:ATP binding"/>
    <property type="evidence" value="ECO:0007669"/>
    <property type="project" value="UniProtKB-KW"/>
</dbReference>
<dbReference type="PANTHER" id="PTHR15184:SF9">
    <property type="entry name" value="SPI-1 TYPE 3 SECRETION SYSTEM ATPASE"/>
    <property type="match status" value="1"/>
</dbReference>
<protein>
    <submittedName>
        <fullName evidence="7">FliI protein</fullName>
        <ecNumber evidence="7">3.6.3.14</ecNumber>
    </submittedName>
</protein>
<evidence type="ECO:0000256" key="4">
    <source>
        <dbReference type="ARBA" id="ARBA00022967"/>
    </source>
</evidence>
<evidence type="ECO:0000256" key="1">
    <source>
        <dbReference type="ARBA" id="ARBA00022448"/>
    </source>
</evidence>
<dbReference type="SUPFAM" id="SSF52540">
    <property type="entry name" value="P-loop containing nucleoside triphosphate hydrolases"/>
    <property type="match status" value="1"/>
</dbReference>
<organism evidence="7 8">
    <name type="scientific">Jannaschia aquimarina</name>
    <dbReference type="NCBI Taxonomy" id="935700"/>
    <lineage>
        <taxon>Bacteria</taxon>
        <taxon>Pseudomonadati</taxon>
        <taxon>Pseudomonadota</taxon>
        <taxon>Alphaproteobacteria</taxon>
        <taxon>Rhodobacterales</taxon>
        <taxon>Roseobacteraceae</taxon>
        <taxon>Jannaschia</taxon>
    </lineage>
</organism>
<evidence type="ECO:0000259" key="5">
    <source>
        <dbReference type="Pfam" id="PF00006"/>
    </source>
</evidence>
<keyword evidence="2" id="KW-0547">Nucleotide-binding</keyword>
<keyword evidence="8" id="KW-1185">Reference proteome</keyword>
<dbReference type="Proteomes" id="UP000032232">
    <property type="component" value="Unassembled WGS sequence"/>
</dbReference>
<evidence type="ECO:0000256" key="3">
    <source>
        <dbReference type="ARBA" id="ARBA00022840"/>
    </source>
</evidence>
<keyword evidence="7" id="KW-0378">Hydrolase</keyword>
<dbReference type="AlphaFoldDB" id="A0A0D1E9I6"/>
<gene>
    <name evidence="7" type="primary">fliI</name>
    <name evidence="7" type="ORF">jaqu_40980</name>
</gene>
<keyword evidence="3" id="KW-0067">ATP-binding</keyword>
<dbReference type="InterPro" id="IPR040627">
    <property type="entry name" value="T3SS_ATPase_C"/>
</dbReference>
<comment type="caution">
    <text evidence="7">The sequence shown here is derived from an EMBL/GenBank/DDBJ whole genome shotgun (WGS) entry which is preliminary data.</text>
</comment>
<dbReference type="EC" id="3.6.3.14" evidence="7"/>
<dbReference type="OrthoDB" id="9801639at2"/>